<organism evidence="7 8">
    <name type="scientific">Asbolus verrucosus</name>
    <name type="common">Desert ironclad beetle</name>
    <dbReference type="NCBI Taxonomy" id="1661398"/>
    <lineage>
        <taxon>Eukaryota</taxon>
        <taxon>Metazoa</taxon>
        <taxon>Ecdysozoa</taxon>
        <taxon>Arthropoda</taxon>
        <taxon>Hexapoda</taxon>
        <taxon>Insecta</taxon>
        <taxon>Pterygota</taxon>
        <taxon>Neoptera</taxon>
        <taxon>Endopterygota</taxon>
        <taxon>Coleoptera</taxon>
        <taxon>Polyphaga</taxon>
        <taxon>Cucujiformia</taxon>
        <taxon>Tenebrionidae</taxon>
        <taxon>Pimeliinae</taxon>
        <taxon>Asbolus</taxon>
    </lineage>
</organism>
<dbReference type="GO" id="GO:0120293">
    <property type="term" value="C:dynein axonemal particle"/>
    <property type="evidence" value="ECO:0007669"/>
    <property type="project" value="UniProtKB-SubCell"/>
</dbReference>
<feature type="domain" description="DUF4470" evidence="5">
    <location>
        <begin position="2"/>
        <end position="101"/>
    </location>
</feature>
<gene>
    <name evidence="7" type="ORF">BDFB_005207</name>
</gene>
<evidence type="ECO:0000259" key="6">
    <source>
        <dbReference type="Pfam" id="PF14740"/>
    </source>
</evidence>
<sequence>MFWGLTPALDLFEQYLKENETLPDELNILLVGGADSRHILKTLARRYRYGNNIKLNFFVAEASIETIAKQLLLLNVAFQHPEVMGLIPKTKIFMELYGNSLVRSSVAKFLTATATELVKMVTDYDYLNKIMPFVTLDIKYKERDYLENLLKFWCGRDDFDICDSWDKRLRKNLGVRYDTKLGAFDWDLHMRMHSIGGSQVCNQEYRNFRLNGVAFSWLETEVSKPNRSMVCVVVPNGDKFVHHGYLGDMQTGPFIAYGLECEDKEFLKSTNGQNLYRATDITERNLCQIFYEIQHGEKYDHQSITDMKLGPIVMQMGEKRVVDIRANDSETKKVNKCIELEGVTIKFISISLLGLIKYKNEYKDLFDIVYYGSCYLKYINKEIIAHFMKTHAMLLIENQKFVLSYRDKQLQEYEKALKEVLNGAPLKQKSFDVCNDNFAKFVKIE</sequence>
<dbReference type="Pfam" id="PF14737">
    <property type="entry name" value="DUF4470"/>
    <property type="match status" value="1"/>
</dbReference>
<evidence type="ECO:0000256" key="4">
    <source>
        <dbReference type="ARBA" id="ARBA00024190"/>
    </source>
</evidence>
<dbReference type="PANTHER" id="PTHR22118:SF14">
    <property type="entry name" value="DYNEIN AXONEMAL ASSEMBLY FACTOR 3"/>
    <property type="match status" value="1"/>
</dbReference>
<comment type="subcellular location">
    <subcellularLocation>
        <location evidence="4">Dynein axonemal particle</location>
    </subcellularLocation>
</comment>
<dbReference type="InterPro" id="IPR027974">
    <property type="entry name" value="DUF4470"/>
</dbReference>
<evidence type="ECO:0000256" key="2">
    <source>
        <dbReference type="ARBA" id="ARBA00022490"/>
    </source>
</evidence>
<feature type="domain" description="Dynein assembly factor 3 C-terminal" evidence="6">
    <location>
        <begin position="137"/>
        <end position="428"/>
    </location>
</feature>
<accession>A0A482VEZ5</accession>
<protein>
    <submittedName>
        <fullName evidence="7">DUF4471 domain containing protein</fullName>
    </submittedName>
</protein>
<evidence type="ECO:0000259" key="5">
    <source>
        <dbReference type="Pfam" id="PF14737"/>
    </source>
</evidence>
<keyword evidence="3" id="KW-0970">Cilium biogenesis/degradation</keyword>
<comment type="similarity">
    <text evidence="1">Belongs to the DNAAF3 family.</text>
</comment>
<dbReference type="InterPro" id="IPR039304">
    <property type="entry name" value="DNAAF3"/>
</dbReference>
<dbReference type="AlphaFoldDB" id="A0A482VEZ5"/>
<evidence type="ECO:0000313" key="8">
    <source>
        <dbReference type="Proteomes" id="UP000292052"/>
    </source>
</evidence>
<dbReference type="OrthoDB" id="538817at2759"/>
<dbReference type="InterPro" id="IPR028235">
    <property type="entry name" value="DNAAF3_C"/>
</dbReference>
<dbReference type="GO" id="GO:0070286">
    <property type="term" value="P:axonemal dynein complex assembly"/>
    <property type="evidence" value="ECO:0007669"/>
    <property type="project" value="InterPro"/>
</dbReference>
<dbReference type="Pfam" id="PF14740">
    <property type="entry name" value="DUF4471"/>
    <property type="match status" value="1"/>
</dbReference>
<dbReference type="Proteomes" id="UP000292052">
    <property type="component" value="Unassembled WGS sequence"/>
</dbReference>
<evidence type="ECO:0000256" key="1">
    <source>
        <dbReference type="ARBA" id="ARBA00010449"/>
    </source>
</evidence>
<dbReference type="EMBL" id="QDEB01106815">
    <property type="protein sequence ID" value="RZB89895.1"/>
    <property type="molecule type" value="Genomic_DNA"/>
</dbReference>
<keyword evidence="2" id="KW-0963">Cytoplasm</keyword>
<comment type="caution">
    <text evidence="7">The sequence shown here is derived from an EMBL/GenBank/DDBJ whole genome shotgun (WGS) entry which is preliminary data.</text>
</comment>
<dbReference type="GO" id="GO:0044458">
    <property type="term" value="P:motile cilium assembly"/>
    <property type="evidence" value="ECO:0007669"/>
    <property type="project" value="TreeGrafter"/>
</dbReference>
<reference evidence="7 8" key="1">
    <citation type="submission" date="2017-03" db="EMBL/GenBank/DDBJ databases">
        <title>Genome of the blue death feigning beetle - Asbolus verrucosus.</title>
        <authorList>
            <person name="Rider S.D."/>
        </authorList>
    </citation>
    <scope>NUCLEOTIDE SEQUENCE [LARGE SCALE GENOMIC DNA]</scope>
    <source>
        <strain evidence="7">Butters</strain>
        <tissue evidence="7">Head and leg muscle</tissue>
    </source>
</reference>
<name>A0A482VEZ5_ASBVE</name>
<proteinExistence type="inferred from homology"/>
<dbReference type="STRING" id="1661398.A0A482VEZ5"/>
<evidence type="ECO:0000313" key="7">
    <source>
        <dbReference type="EMBL" id="RZB89895.1"/>
    </source>
</evidence>
<dbReference type="PANTHER" id="PTHR22118">
    <property type="entry name" value="DYNEIN ASSEMBLY FACTOR 3, AXONEMAL"/>
    <property type="match status" value="1"/>
</dbReference>
<evidence type="ECO:0000256" key="3">
    <source>
        <dbReference type="ARBA" id="ARBA00022794"/>
    </source>
</evidence>
<keyword evidence="8" id="KW-1185">Reference proteome</keyword>